<evidence type="ECO:0008006" key="3">
    <source>
        <dbReference type="Google" id="ProtNLM"/>
    </source>
</evidence>
<proteinExistence type="predicted"/>
<dbReference type="Proteomes" id="UP000597617">
    <property type="component" value="Unassembled WGS sequence"/>
</dbReference>
<dbReference type="RefSeq" id="WP_196283861.1">
    <property type="nucleotide sequence ID" value="NZ_JADQDQ010000013.1"/>
</dbReference>
<protein>
    <recommendedName>
        <fullName evidence="3">PAS domain-containing protein</fullName>
    </recommendedName>
</protein>
<accession>A0ABS0INB1</accession>
<name>A0ABS0INB1_9BACT</name>
<evidence type="ECO:0000313" key="2">
    <source>
        <dbReference type="Proteomes" id="UP000597617"/>
    </source>
</evidence>
<reference evidence="1 2" key="1">
    <citation type="submission" date="2020-11" db="EMBL/GenBank/DDBJ databases">
        <authorList>
            <person name="Kim M.K."/>
        </authorList>
    </citation>
    <scope>NUCLEOTIDE SEQUENCE [LARGE SCALE GENOMIC DNA]</scope>
    <source>
        <strain evidence="1 2">BT683</strain>
    </source>
</reference>
<evidence type="ECO:0000313" key="1">
    <source>
        <dbReference type="EMBL" id="MBF9239509.1"/>
    </source>
</evidence>
<comment type="caution">
    <text evidence="1">The sequence shown here is derived from an EMBL/GenBank/DDBJ whole genome shotgun (WGS) entry which is preliminary data.</text>
</comment>
<keyword evidence="2" id="KW-1185">Reference proteome</keyword>
<organism evidence="1 2">
    <name type="scientific">Hymenobacter jeongseonensis</name>
    <dbReference type="NCBI Taxonomy" id="2791027"/>
    <lineage>
        <taxon>Bacteria</taxon>
        <taxon>Pseudomonadati</taxon>
        <taxon>Bacteroidota</taxon>
        <taxon>Cytophagia</taxon>
        <taxon>Cytophagales</taxon>
        <taxon>Hymenobacteraceae</taxon>
        <taxon>Hymenobacter</taxon>
    </lineage>
</organism>
<sequence length="113" mass="12049">MEAKDIRMNTTLYQPSEAPVAIVGAEFCLNEVSGQVIQSSESAAEILGCAPFLVDVLANGNGYLIYSVFDSEGEANPAAMKVFSEITGILVDTEDEDDILRGPVLVITADLSY</sequence>
<gene>
    <name evidence="1" type="ORF">I2I05_19100</name>
</gene>
<dbReference type="EMBL" id="JADQDQ010000013">
    <property type="protein sequence ID" value="MBF9239509.1"/>
    <property type="molecule type" value="Genomic_DNA"/>
</dbReference>